<dbReference type="Proteomes" id="UP001177670">
    <property type="component" value="Unassembled WGS sequence"/>
</dbReference>
<proteinExistence type="predicted"/>
<organism evidence="2 3">
    <name type="scientific">Melipona bicolor</name>
    <dbReference type="NCBI Taxonomy" id="60889"/>
    <lineage>
        <taxon>Eukaryota</taxon>
        <taxon>Metazoa</taxon>
        <taxon>Ecdysozoa</taxon>
        <taxon>Arthropoda</taxon>
        <taxon>Hexapoda</taxon>
        <taxon>Insecta</taxon>
        <taxon>Pterygota</taxon>
        <taxon>Neoptera</taxon>
        <taxon>Endopterygota</taxon>
        <taxon>Hymenoptera</taxon>
        <taxon>Apocrita</taxon>
        <taxon>Aculeata</taxon>
        <taxon>Apoidea</taxon>
        <taxon>Anthophila</taxon>
        <taxon>Apidae</taxon>
        <taxon>Melipona</taxon>
    </lineage>
</organism>
<sequence length="72" mass="8245">MKTEPNENWRETRERVGSKIMPYKDLSLAGSDRSTTSLVTDLGMRKRSRKNEVRGPRTPPRTPELPASSERC</sequence>
<dbReference type="AlphaFoldDB" id="A0AA40KNF7"/>
<comment type="caution">
    <text evidence="2">The sequence shown here is derived from an EMBL/GenBank/DDBJ whole genome shotgun (WGS) entry which is preliminary data.</text>
</comment>
<name>A0AA40KNF7_9HYME</name>
<feature type="region of interest" description="Disordered" evidence="1">
    <location>
        <begin position="27"/>
        <end position="72"/>
    </location>
</feature>
<protein>
    <submittedName>
        <fullName evidence="2">Uncharacterized protein</fullName>
    </submittedName>
</protein>
<dbReference type="EMBL" id="JAHYIQ010000013">
    <property type="protein sequence ID" value="KAK1126785.1"/>
    <property type="molecule type" value="Genomic_DNA"/>
</dbReference>
<keyword evidence="3" id="KW-1185">Reference proteome</keyword>
<evidence type="ECO:0000313" key="2">
    <source>
        <dbReference type="EMBL" id="KAK1126785.1"/>
    </source>
</evidence>
<reference evidence="2" key="1">
    <citation type="submission" date="2021-10" db="EMBL/GenBank/DDBJ databases">
        <title>Melipona bicolor Genome sequencing and assembly.</title>
        <authorList>
            <person name="Araujo N.S."/>
            <person name="Arias M.C."/>
        </authorList>
    </citation>
    <scope>NUCLEOTIDE SEQUENCE</scope>
    <source>
        <strain evidence="2">USP_2M_L1-L4_2017</strain>
        <tissue evidence="2">Whole body</tissue>
    </source>
</reference>
<evidence type="ECO:0000313" key="3">
    <source>
        <dbReference type="Proteomes" id="UP001177670"/>
    </source>
</evidence>
<gene>
    <name evidence="2" type="ORF">K0M31_004408</name>
</gene>
<evidence type="ECO:0000256" key="1">
    <source>
        <dbReference type="SAM" id="MobiDB-lite"/>
    </source>
</evidence>
<accession>A0AA40KNF7</accession>